<evidence type="ECO:0000256" key="5">
    <source>
        <dbReference type="ARBA" id="ARBA00023027"/>
    </source>
</evidence>
<dbReference type="InterPro" id="IPR036291">
    <property type="entry name" value="NAD(P)-bd_dom_sf"/>
</dbReference>
<feature type="active site" description="Proton donor/acceptor" evidence="9">
    <location>
        <position position="95"/>
    </location>
</feature>
<feature type="binding site" evidence="11">
    <location>
        <begin position="237"/>
        <end position="238"/>
    </location>
    <ligand>
        <name>NAD(+)</name>
        <dbReference type="ChEBI" id="CHEBI:57540"/>
    </ligand>
</feature>
<dbReference type="UniPathway" id="UPA00527">
    <property type="reaction ID" value="UER00585"/>
</dbReference>
<dbReference type="FunFam" id="3.40.50.720:FF:000049">
    <property type="entry name" value="Alanine dehydrogenase"/>
    <property type="match status" value="1"/>
</dbReference>
<dbReference type="PANTHER" id="PTHR42795">
    <property type="entry name" value="ALANINE DEHYDROGENASE"/>
    <property type="match status" value="1"/>
</dbReference>
<feature type="binding site" evidence="11">
    <location>
        <position position="133"/>
    </location>
    <ligand>
        <name>NAD(+)</name>
        <dbReference type="ChEBI" id="CHEBI:57540"/>
    </ligand>
</feature>
<evidence type="ECO:0000256" key="1">
    <source>
        <dbReference type="ARBA" id="ARBA00005206"/>
    </source>
</evidence>
<evidence type="ECO:0000256" key="10">
    <source>
        <dbReference type="PIRSR" id="PIRSR000183-2"/>
    </source>
</evidence>
<reference evidence="14 15" key="1">
    <citation type="submission" date="2019-06" db="EMBL/GenBank/DDBJ databases">
        <title>Sequencing the genomes of 1000 actinobacteria strains.</title>
        <authorList>
            <person name="Klenk H.-P."/>
        </authorList>
    </citation>
    <scope>NUCLEOTIDE SEQUENCE [LARGE SCALE GENOMIC DNA]</scope>
    <source>
        <strain evidence="14 15">DSM 18031</strain>
    </source>
</reference>
<dbReference type="InterPro" id="IPR007698">
    <property type="entry name" value="AlaDH/PNT_NAD(H)-bd"/>
</dbReference>
<evidence type="ECO:0000256" key="7">
    <source>
        <dbReference type="ARBA" id="ARBA00072341"/>
    </source>
</evidence>
<comment type="pathway">
    <text evidence="1 8">Amino-acid degradation; L-alanine degradation via dehydrogenase pathway; NH(3) and pyruvate from L-alanine: step 1/1.</text>
</comment>
<dbReference type="PROSITE" id="PS00837">
    <property type="entry name" value="ALADH_PNT_2"/>
    <property type="match status" value="1"/>
</dbReference>
<feature type="binding site" evidence="11">
    <location>
        <position position="202"/>
    </location>
    <ligand>
        <name>NAD(+)</name>
        <dbReference type="ChEBI" id="CHEBI:57540"/>
    </ligand>
</feature>
<evidence type="ECO:0000256" key="6">
    <source>
        <dbReference type="ARBA" id="ARBA00065528"/>
    </source>
</evidence>
<evidence type="ECO:0000256" key="3">
    <source>
        <dbReference type="ARBA" id="ARBA00012897"/>
    </source>
</evidence>
<feature type="active site" description="Proton donor/acceptor" evidence="9">
    <location>
        <position position="268"/>
    </location>
</feature>
<organism evidence="14 15">
    <name type="scientific">Klugiella xanthotipulae</name>
    <dbReference type="NCBI Taxonomy" id="244735"/>
    <lineage>
        <taxon>Bacteria</taxon>
        <taxon>Bacillati</taxon>
        <taxon>Actinomycetota</taxon>
        <taxon>Actinomycetes</taxon>
        <taxon>Micrococcales</taxon>
        <taxon>Microbacteriaceae</taxon>
        <taxon>Klugiella</taxon>
    </lineage>
</organism>
<dbReference type="AlphaFoldDB" id="A0A543I6L3"/>
<evidence type="ECO:0000256" key="8">
    <source>
        <dbReference type="PIRNR" id="PIRNR000183"/>
    </source>
</evidence>
<sequence length="370" mass="38756">MRIGVPSEVKNHEYRVAITPAGVHELVRNGHDVTVQTGAGLGSGITDDDYTSAGATLGTVDEVWAGADLIVKVKEPIASEYARLRSDQVLFTYLHLAADRPLTQTLIDQKVTAIAYETVQTTDRALPLLAPMSEIAGRLAVHAGIYHLQRSQGGSGILASGVPGVEPAKVLVIGGGAAGENAIRQAMGIGAKVTVLDVSIPRLRELDRQYPGLTTLASTAYALEREARQTDLIIGAVLIPGARAPKLVSSELVAQLKPGTVLVDIAIDQGGCFADSRPTTHDNPTYSVGQSTFYCVANMPGAVSRTSTLALTNVTLPYLVAIANKGWQGALRDDEALARGLNTSNGSLTNADVAQSFPDMPVTDIAAALS</sequence>
<evidence type="ECO:0000256" key="2">
    <source>
        <dbReference type="ARBA" id="ARBA00005689"/>
    </source>
</evidence>
<dbReference type="RefSeq" id="WP_141916328.1">
    <property type="nucleotide sequence ID" value="NZ_BAAAYS010000014.1"/>
</dbReference>
<dbReference type="Pfam" id="PF01262">
    <property type="entry name" value="AlaDh_PNT_C"/>
    <property type="match status" value="1"/>
</dbReference>
<feature type="binding site" evidence="11">
    <location>
        <position position="277"/>
    </location>
    <ligand>
        <name>NAD(+)</name>
        <dbReference type="ChEBI" id="CHEBI:57540"/>
    </ligand>
</feature>
<comment type="subunit">
    <text evidence="6">Homohexamer. Trimer of dimers.</text>
</comment>
<comment type="catalytic activity">
    <reaction evidence="8">
        <text>L-alanine + NAD(+) + H2O = pyruvate + NH4(+) + NADH + H(+)</text>
        <dbReference type="Rhea" id="RHEA:18405"/>
        <dbReference type="ChEBI" id="CHEBI:15361"/>
        <dbReference type="ChEBI" id="CHEBI:15377"/>
        <dbReference type="ChEBI" id="CHEBI:15378"/>
        <dbReference type="ChEBI" id="CHEBI:28938"/>
        <dbReference type="ChEBI" id="CHEBI:57540"/>
        <dbReference type="ChEBI" id="CHEBI:57945"/>
        <dbReference type="ChEBI" id="CHEBI:57972"/>
        <dbReference type="EC" id="1.4.1.1"/>
    </reaction>
</comment>
<evidence type="ECO:0000313" key="14">
    <source>
        <dbReference type="EMBL" id="TQM66199.1"/>
    </source>
</evidence>
<dbReference type="InterPro" id="IPR008141">
    <property type="entry name" value="Ala_DH"/>
</dbReference>
<evidence type="ECO:0000259" key="12">
    <source>
        <dbReference type="SMART" id="SM01002"/>
    </source>
</evidence>
<dbReference type="EC" id="1.4.1.1" evidence="3 8"/>
<evidence type="ECO:0000259" key="13">
    <source>
        <dbReference type="SMART" id="SM01003"/>
    </source>
</evidence>
<dbReference type="Gene3D" id="3.40.50.720">
    <property type="entry name" value="NAD(P)-binding Rossmann-like Domain"/>
    <property type="match status" value="2"/>
</dbReference>
<dbReference type="OrthoDB" id="9804592at2"/>
<dbReference type="SMART" id="SM01002">
    <property type="entry name" value="AlaDh_PNT_C"/>
    <property type="match status" value="1"/>
</dbReference>
<comment type="caution">
    <text evidence="14">The sequence shown here is derived from an EMBL/GenBank/DDBJ whole genome shotgun (WGS) entry which is preliminary data.</text>
</comment>
<evidence type="ECO:0000256" key="9">
    <source>
        <dbReference type="PIRSR" id="PIRSR000183-1"/>
    </source>
</evidence>
<protein>
    <recommendedName>
        <fullName evidence="7 8">Alanine dehydrogenase</fullName>
        <ecNumber evidence="3 8">1.4.1.1</ecNumber>
    </recommendedName>
</protein>
<keyword evidence="5 8" id="KW-0520">NAD</keyword>
<dbReference type="SUPFAM" id="SSF51735">
    <property type="entry name" value="NAD(P)-binding Rossmann-fold domains"/>
    <property type="match status" value="1"/>
</dbReference>
<accession>A0A543I6L3</accession>
<name>A0A543I6L3_9MICO</name>
<feature type="binding site" evidence="11">
    <location>
        <begin position="296"/>
        <end position="299"/>
    </location>
    <ligand>
        <name>NAD(+)</name>
        <dbReference type="ChEBI" id="CHEBI:57540"/>
    </ligand>
</feature>
<dbReference type="PANTHER" id="PTHR42795:SF1">
    <property type="entry name" value="ALANINE DEHYDROGENASE"/>
    <property type="match status" value="1"/>
</dbReference>
<dbReference type="GO" id="GO:0005886">
    <property type="term" value="C:plasma membrane"/>
    <property type="evidence" value="ECO:0007669"/>
    <property type="project" value="TreeGrafter"/>
</dbReference>
<keyword evidence="15" id="KW-1185">Reference proteome</keyword>
<keyword evidence="11" id="KW-0547">Nucleotide-binding</keyword>
<dbReference type="PIRSF" id="PIRSF000183">
    <property type="entry name" value="Alanine_dh"/>
    <property type="match status" value="1"/>
</dbReference>
<dbReference type="EMBL" id="VFPN01000001">
    <property type="protein sequence ID" value="TQM66199.1"/>
    <property type="molecule type" value="Genomic_DNA"/>
</dbReference>
<dbReference type="GO" id="GO:0000286">
    <property type="term" value="F:alanine dehydrogenase activity"/>
    <property type="evidence" value="ECO:0007669"/>
    <property type="project" value="UniProtKB-UniRule"/>
</dbReference>
<dbReference type="SMART" id="SM01003">
    <property type="entry name" value="AlaDh_PNT_N"/>
    <property type="match status" value="1"/>
</dbReference>
<evidence type="ECO:0000256" key="11">
    <source>
        <dbReference type="PIRSR" id="PIRSR000183-3"/>
    </source>
</evidence>
<evidence type="ECO:0000313" key="15">
    <source>
        <dbReference type="Proteomes" id="UP000318331"/>
    </source>
</evidence>
<dbReference type="InterPro" id="IPR008143">
    <property type="entry name" value="Ala_DH/PNT_CS2"/>
</dbReference>
<feature type="binding site" evidence="11">
    <location>
        <position position="218"/>
    </location>
    <ligand>
        <name>NAD(+)</name>
        <dbReference type="ChEBI" id="CHEBI:57540"/>
    </ligand>
</feature>
<dbReference type="NCBIfam" id="TIGR00518">
    <property type="entry name" value="alaDH"/>
    <property type="match status" value="1"/>
</dbReference>
<dbReference type="Pfam" id="PF05222">
    <property type="entry name" value="AlaDh_PNT_N"/>
    <property type="match status" value="1"/>
</dbReference>
<keyword evidence="4 8" id="KW-0560">Oxidoreductase</keyword>
<dbReference type="SUPFAM" id="SSF52283">
    <property type="entry name" value="Formate/glycerate dehydrogenase catalytic domain-like"/>
    <property type="match status" value="1"/>
</dbReference>
<dbReference type="GO" id="GO:0042853">
    <property type="term" value="P:L-alanine catabolic process"/>
    <property type="evidence" value="ECO:0007669"/>
    <property type="project" value="UniProtKB-UniPathway"/>
</dbReference>
<comment type="function">
    <text evidence="8">Catalyzes the reversible reductive amination of pyruvate to L-alanine.</text>
</comment>
<feature type="binding site" evidence="11">
    <location>
        <begin position="265"/>
        <end position="268"/>
    </location>
    <ligand>
        <name>NAD(+)</name>
        <dbReference type="ChEBI" id="CHEBI:57540"/>
    </ligand>
</feature>
<feature type="binding site" evidence="10">
    <location>
        <position position="74"/>
    </location>
    <ligand>
        <name>substrate</name>
    </ligand>
</feature>
<dbReference type="Proteomes" id="UP000318331">
    <property type="component" value="Unassembled WGS sequence"/>
</dbReference>
<feature type="binding site" evidence="11">
    <location>
        <position position="197"/>
    </location>
    <ligand>
        <name>NAD(+)</name>
        <dbReference type="ChEBI" id="CHEBI:57540"/>
    </ligand>
</feature>
<feature type="domain" description="Alanine dehydrogenase/pyridine nucleotide transhydrogenase NAD(H)-binding" evidence="12">
    <location>
        <begin position="148"/>
        <end position="295"/>
    </location>
</feature>
<dbReference type="CDD" id="cd05305">
    <property type="entry name" value="L-AlaDH"/>
    <property type="match status" value="1"/>
</dbReference>
<dbReference type="InterPro" id="IPR007886">
    <property type="entry name" value="AlaDH/PNT_N"/>
</dbReference>
<feature type="binding site" evidence="10">
    <location>
        <position position="15"/>
    </location>
    <ligand>
        <name>substrate</name>
    </ligand>
</feature>
<comment type="similarity">
    <text evidence="2 8">Belongs to the AlaDH/PNT family.</text>
</comment>
<feature type="domain" description="Alanine dehydrogenase/pyridine nucleotide transhydrogenase N-terminal" evidence="13">
    <location>
        <begin position="4"/>
        <end position="136"/>
    </location>
</feature>
<evidence type="ECO:0000256" key="4">
    <source>
        <dbReference type="ARBA" id="ARBA00023002"/>
    </source>
</evidence>
<proteinExistence type="inferred from homology"/>
<dbReference type="GO" id="GO:0000166">
    <property type="term" value="F:nucleotide binding"/>
    <property type="evidence" value="ECO:0007669"/>
    <property type="project" value="UniProtKB-KW"/>
</dbReference>
<gene>
    <name evidence="14" type="ORF">FB466_1030</name>
</gene>